<dbReference type="PANTHER" id="PTHR43158:SF2">
    <property type="entry name" value="SKFA PEPTIDE EXPORT ATP-BINDING PROTEIN SKFE"/>
    <property type="match status" value="1"/>
</dbReference>
<dbReference type="AlphaFoldDB" id="I7KJ48"/>
<dbReference type="EMBL" id="AHAE01000040">
    <property type="protein sequence ID" value="EJZ82128.1"/>
    <property type="molecule type" value="Genomic_DNA"/>
</dbReference>
<dbReference type="Pfam" id="PF00005">
    <property type="entry name" value="ABC_tran"/>
    <property type="match status" value="1"/>
</dbReference>
<dbReference type="Proteomes" id="UP000006078">
    <property type="component" value="Unassembled WGS sequence"/>
</dbReference>
<dbReference type="STRING" id="29321.AAV33_01220"/>
<gene>
    <name evidence="4" type="ORF">BN46_0634</name>
    <name evidence="5" type="ORF">HMPREF9719_00894</name>
</gene>
<evidence type="ECO:0000256" key="1">
    <source>
        <dbReference type="ARBA" id="ARBA00022741"/>
    </source>
</evidence>
<proteinExistence type="predicted"/>
<keyword evidence="2 4" id="KW-0067">ATP-binding</keyword>
<dbReference type="HOGENOM" id="CLU_000604_1_11_11"/>
<keyword evidence="4" id="KW-0378">Hydrolase</keyword>
<protein>
    <submittedName>
        <fullName evidence="4">Iron complex transport system ATP-binding protein</fullName>
        <ecNumber evidence="4">3.6.3.34</ecNumber>
    </submittedName>
</protein>
<reference evidence="4 7" key="1">
    <citation type="journal article" date="2012" name="J. Bacteriol.">
        <title>Draft Genome Sequence of Turicella otitidis ATCC 51513, Isolated from Middle Ear Fluid from a Child with Otitis Media.</title>
        <authorList>
            <person name="Brinkrolf K."/>
            <person name="Schneider J."/>
            <person name="Knecht M."/>
            <person name="Ruckert C."/>
            <person name="Tauch A."/>
        </authorList>
    </citation>
    <scope>NUCLEOTIDE SEQUENCE [LARGE SCALE GENOMIC DNA]</scope>
    <source>
        <strain evidence="4 7">ATCC 51513</strain>
    </source>
</reference>
<keyword evidence="1" id="KW-0547">Nucleotide-binding</keyword>
<dbReference type="RefSeq" id="WP_004600784.1">
    <property type="nucleotide sequence ID" value="NZ_HF541866.1"/>
</dbReference>
<accession>I7KJ48</accession>
<organism evidence="4 7">
    <name type="scientific">Corynebacterium otitidis ATCC 51513</name>
    <dbReference type="NCBI Taxonomy" id="883169"/>
    <lineage>
        <taxon>Bacteria</taxon>
        <taxon>Bacillati</taxon>
        <taxon>Actinomycetota</taxon>
        <taxon>Actinomycetes</taxon>
        <taxon>Mycobacteriales</taxon>
        <taxon>Corynebacteriaceae</taxon>
        <taxon>Corynebacterium</taxon>
    </lineage>
</organism>
<dbReference type="SUPFAM" id="SSF52540">
    <property type="entry name" value="P-loop containing nucleoside triphosphate hydrolases"/>
    <property type="match status" value="1"/>
</dbReference>
<dbReference type="PANTHER" id="PTHR43158">
    <property type="entry name" value="SKFA PEPTIDE EXPORT ATP-BINDING PROTEIN SKFE"/>
    <property type="match status" value="1"/>
</dbReference>
<evidence type="ECO:0000259" key="3">
    <source>
        <dbReference type="PROSITE" id="PS50893"/>
    </source>
</evidence>
<dbReference type="PATRIC" id="fig|883169.3.peg.859"/>
<dbReference type="GO" id="GO:0005524">
    <property type="term" value="F:ATP binding"/>
    <property type="evidence" value="ECO:0007669"/>
    <property type="project" value="UniProtKB-KW"/>
</dbReference>
<dbReference type="GO" id="GO:0016887">
    <property type="term" value="F:ATP hydrolysis activity"/>
    <property type="evidence" value="ECO:0007669"/>
    <property type="project" value="InterPro"/>
</dbReference>
<feature type="domain" description="ABC transporter" evidence="3">
    <location>
        <begin position="14"/>
        <end position="254"/>
    </location>
</feature>
<dbReference type="EC" id="3.6.3.34" evidence="4"/>
<dbReference type="InterPro" id="IPR003439">
    <property type="entry name" value="ABC_transporter-like_ATP-bd"/>
</dbReference>
<comment type="caution">
    <text evidence="4">The sequence shown here is derived from an EMBL/GenBank/DDBJ whole genome shotgun (WGS) entry which is preliminary data.</text>
</comment>
<keyword evidence="6" id="KW-1185">Reference proteome</keyword>
<dbReference type="PROSITE" id="PS50893">
    <property type="entry name" value="ABC_TRANSPORTER_2"/>
    <property type="match status" value="1"/>
</dbReference>
<dbReference type="InterPro" id="IPR003593">
    <property type="entry name" value="AAA+_ATPase"/>
</dbReference>
<dbReference type="SMART" id="SM00382">
    <property type="entry name" value="AAA"/>
    <property type="match status" value="1"/>
</dbReference>
<dbReference type="Gene3D" id="3.40.50.300">
    <property type="entry name" value="P-loop containing nucleotide triphosphate hydrolases"/>
    <property type="match status" value="1"/>
</dbReference>
<sequence>MMVSVSDESQDLVIDFSGVSLRRDGATLVGPLDWQVELDERWVVIGPNGAGKTTLMRLASAEAFPSTGEATLLGERIGRTDMRDLRSLIGVSSSAVANRMPANELVQDLVISAGYAVIGRFRETYEEQDHERAYEVLEAVGALHLVDRRWGTLSEGERKRVALARALMIDPELLILDEPTAGLDLGAREDLLSFLSDLVLDPEAPAIVMVTHHVEEIPEGFSHAMLLDEGDVVAKGLIDDVLTSENLTRAYHQPIALDRIDGRYFARRPRRGGAHRSR</sequence>
<dbReference type="FunFam" id="3.40.50.300:FF:001031">
    <property type="entry name" value="Iron ABC transporter ATP-binding protein"/>
    <property type="match status" value="1"/>
</dbReference>
<evidence type="ECO:0000313" key="5">
    <source>
        <dbReference type="EMBL" id="EJZ82128.1"/>
    </source>
</evidence>
<evidence type="ECO:0000256" key="2">
    <source>
        <dbReference type="ARBA" id="ARBA00022840"/>
    </source>
</evidence>
<dbReference type="eggNOG" id="COG1119">
    <property type="taxonomic scope" value="Bacteria"/>
</dbReference>
<evidence type="ECO:0000313" key="6">
    <source>
        <dbReference type="Proteomes" id="UP000006078"/>
    </source>
</evidence>
<name>I7KJ48_9CORY</name>
<dbReference type="EMBL" id="CAJZ01000096">
    <property type="protein sequence ID" value="CCI83370.1"/>
    <property type="molecule type" value="Genomic_DNA"/>
</dbReference>
<dbReference type="OrthoDB" id="9789994at2"/>
<evidence type="ECO:0000313" key="7">
    <source>
        <dbReference type="Proteomes" id="UP000011016"/>
    </source>
</evidence>
<dbReference type="Proteomes" id="UP000011016">
    <property type="component" value="Unassembled WGS sequence"/>
</dbReference>
<reference evidence="5 6" key="2">
    <citation type="submission" date="2012-08" db="EMBL/GenBank/DDBJ databases">
        <title>The Genome Sequence of Turicella otitidis ATCC 51513.</title>
        <authorList>
            <consortium name="The Broad Institute Genome Sequencing Platform"/>
            <person name="Earl A."/>
            <person name="Ward D."/>
            <person name="Feldgarden M."/>
            <person name="Gevers D."/>
            <person name="Huys G."/>
            <person name="Walker B."/>
            <person name="Young S.K."/>
            <person name="Zeng Q."/>
            <person name="Gargeya S."/>
            <person name="Fitzgerald M."/>
            <person name="Haas B."/>
            <person name="Abouelleil A."/>
            <person name="Alvarado L."/>
            <person name="Arachchi H.M."/>
            <person name="Berlin A.M."/>
            <person name="Chapman S.B."/>
            <person name="Goldberg J."/>
            <person name="Griggs A."/>
            <person name="Gujja S."/>
            <person name="Hansen M."/>
            <person name="Howarth C."/>
            <person name="Imamovic A."/>
            <person name="Larimer J."/>
            <person name="McCowen C."/>
            <person name="Montmayeur A."/>
            <person name="Murphy C."/>
            <person name="Neiman D."/>
            <person name="Pearson M."/>
            <person name="Priest M."/>
            <person name="Roberts A."/>
            <person name="Saif S."/>
            <person name="Shea T."/>
            <person name="Sisk P."/>
            <person name="Sykes S."/>
            <person name="Wortman J."/>
            <person name="Nusbaum C."/>
            <person name="Birren B."/>
        </authorList>
    </citation>
    <scope>NUCLEOTIDE SEQUENCE [LARGE SCALE GENOMIC DNA]</scope>
    <source>
        <strain evidence="5 6">ATCC 51513</strain>
    </source>
</reference>
<dbReference type="InterPro" id="IPR027417">
    <property type="entry name" value="P-loop_NTPase"/>
</dbReference>
<evidence type="ECO:0000313" key="4">
    <source>
        <dbReference type="EMBL" id="CCI83370.1"/>
    </source>
</evidence>